<dbReference type="AlphaFoldDB" id="T1JQ16"/>
<dbReference type="eggNOG" id="KOG1238">
    <property type="taxonomic scope" value="Eukaryota"/>
</dbReference>
<dbReference type="EMBL" id="CAEY01000437">
    <property type="status" value="NOT_ANNOTATED_CDS"/>
    <property type="molecule type" value="Genomic_DNA"/>
</dbReference>
<organism evidence="3 4">
    <name type="scientific">Tetranychus urticae</name>
    <name type="common">Two-spotted spider mite</name>
    <dbReference type="NCBI Taxonomy" id="32264"/>
    <lineage>
        <taxon>Eukaryota</taxon>
        <taxon>Metazoa</taxon>
        <taxon>Ecdysozoa</taxon>
        <taxon>Arthropoda</taxon>
        <taxon>Chelicerata</taxon>
        <taxon>Arachnida</taxon>
        <taxon>Acari</taxon>
        <taxon>Acariformes</taxon>
        <taxon>Trombidiformes</taxon>
        <taxon>Prostigmata</taxon>
        <taxon>Eleutherengona</taxon>
        <taxon>Raphignathae</taxon>
        <taxon>Tetranychoidea</taxon>
        <taxon>Tetranychidae</taxon>
        <taxon>Tetranychus</taxon>
    </lineage>
</organism>
<dbReference type="InterPro" id="IPR007867">
    <property type="entry name" value="GMC_OxRtase_C"/>
</dbReference>
<sequence>MSDDGKSLREAVGVRDEIWAKYYQPYTEKDGFSVYPVLLRPKSRGWVRLKSRNPFAAPLIDPQYLTADNDIHVIVDSMKFAIQLGNSPSFAKFKPKLYDQLFPGCEEYVQWSSEYLACIARSFTATIYHPVGTCKMGSPLDPSAVVDPQLRVLGGVSGLRVVDASIMPLIVSGNTNAPTIMIAERAADLIKKSKYNFHL</sequence>
<reference evidence="3" key="2">
    <citation type="submission" date="2015-06" db="UniProtKB">
        <authorList>
            <consortium name="EnsemblMetazoa"/>
        </authorList>
    </citation>
    <scope>IDENTIFICATION</scope>
</reference>
<evidence type="ECO:0000256" key="1">
    <source>
        <dbReference type="ARBA" id="ARBA00010790"/>
    </source>
</evidence>
<dbReference type="SUPFAM" id="SSF51905">
    <property type="entry name" value="FAD/NAD(P)-binding domain"/>
    <property type="match status" value="1"/>
</dbReference>
<protein>
    <recommendedName>
        <fullName evidence="2">Glucose-methanol-choline oxidoreductase C-terminal domain-containing protein</fullName>
    </recommendedName>
</protein>
<dbReference type="PANTHER" id="PTHR11552:SF227">
    <property type="entry name" value="GLUCOSE DEHYDROGENASE [FAD, QUINONE]-LIKE PROTEIN"/>
    <property type="match status" value="1"/>
</dbReference>
<evidence type="ECO:0000313" key="3">
    <source>
        <dbReference type="EnsemblMetazoa" id="tetur01g01590.1"/>
    </source>
</evidence>
<dbReference type="HOGENOM" id="CLU_002865_2_7_1"/>
<dbReference type="Gene3D" id="3.50.50.60">
    <property type="entry name" value="FAD/NAD(P)-binding domain"/>
    <property type="match status" value="1"/>
</dbReference>
<evidence type="ECO:0000313" key="4">
    <source>
        <dbReference type="Proteomes" id="UP000015104"/>
    </source>
</evidence>
<accession>T1JQ16</accession>
<dbReference type="PANTHER" id="PTHR11552">
    <property type="entry name" value="GLUCOSE-METHANOL-CHOLINE GMC OXIDOREDUCTASE"/>
    <property type="match status" value="1"/>
</dbReference>
<dbReference type="SUPFAM" id="SSF54373">
    <property type="entry name" value="FAD-linked reductases, C-terminal domain"/>
    <property type="match status" value="1"/>
</dbReference>
<dbReference type="EnsemblMetazoa" id="tetur01g01590.1">
    <property type="protein sequence ID" value="tetur01g01590.1"/>
    <property type="gene ID" value="tetur01g01590"/>
</dbReference>
<dbReference type="GO" id="GO:0050660">
    <property type="term" value="F:flavin adenine dinucleotide binding"/>
    <property type="evidence" value="ECO:0007669"/>
    <property type="project" value="InterPro"/>
</dbReference>
<dbReference type="STRING" id="32264.T1JQ16"/>
<comment type="similarity">
    <text evidence="1">Belongs to the GMC oxidoreductase family.</text>
</comment>
<dbReference type="InterPro" id="IPR012132">
    <property type="entry name" value="GMC_OxRdtase"/>
</dbReference>
<dbReference type="GO" id="GO:0016614">
    <property type="term" value="F:oxidoreductase activity, acting on CH-OH group of donors"/>
    <property type="evidence" value="ECO:0007669"/>
    <property type="project" value="InterPro"/>
</dbReference>
<dbReference type="InterPro" id="IPR036188">
    <property type="entry name" value="FAD/NAD-bd_sf"/>
</dbReference>
<name>T1JQ16_TETUR</name>
<dbReference type="Pfam" id="PF05199">
    <property type="entry name" value="GMC_oxred_C"/>
    <property type="match status" value="1"/>
</dbReference>
<dbReference type="Proteomes" id="UP000015104">
    <property type="component" value="Unassembled WGS sequence"/>
</dbReference>
<proteinExistence type="inferred from homology"/>
<evidence type="ECO:0000259" key="2">
    <source>
        <dbReference type="Pfam" id="PF05199"/>
    </source>
</evidence>
<reference evidence="4" key="1">
    <citation type="submission" date="2011-08" db="EMBL/GenBank/DDBJ databases">
        <authorList>
            <person name="Rombauts S."/>
        </authorList>
    </citation>
    <scope>NUCLEOTIDE SEQUENCE</scope>
    <source>
        <strain evidence="4">London</strain>
    </source>
</reference>
<feature type="domain" description="Glucose-methanol-choline oxidoreductase C-terminal" evidence="2">
    <location>
        <begin position="41"/>
        <end position="183"/>
    </location>
</feature>
<dbReference type="Gene3D" id="3.30.560.10">
    <property type="entry name" value="Glucose Oxidase, domain 3"/>
    <property type="match status" value="1"/>
</dbReference>
<keyword evidence="4" id="KW-1185">Reference proteome</keyword>